<keyword evidence="1 3" id="KW-0853">WD repeat</keyword>
<name>A0A060T3K0_BLAAD</name>
<dbReference type="SMART" id="SM00320">
    <property type="entry name" value="WD40"/>
    <property type="match status" value="7"/>
</dbReference>
<keyword evidence="2" id="KW-0677">Repeat</keyword>
<gene>
    <name evidence="7" type="ORF">GNLVRS02_ARAD1A16346g</name>
</gene>
<dbReference type="InterPro" id="IPR011047">
    <property type="entry name" value="Quinoprotein_ADH-like_sf"/>
</dbReference>
<dbReference type="AlphaFoldDB" id="A0A060T3K0"/>
<dbReference type="PROSITE" id="PS50294">
    <property type="entry name" value="WD_REPEATS_REGION"/>
    <property type="match status" value="1"/>
</dbReference>
<evidence type="ECO:0000259" key="5">
    <source>
        <dbReference type="Pfam" id="PF04192"/>
    </source>
</evidence>
<dbReference type="GO" id="GO:0034388">
    <property type="term" value="C:Pwp2p-containing subcomplex of 90S preribosome"/>
    <property type="evidence" value="ECO:0007669"/>
    <property type="project" value="TreeGrafter"/>
</dbReference>
<feature type="compositionally biased region" description="Low complexity" evidence="4">
    <location>
        <begin position="337"/>
        <end position="346"/>
    </location>
</feature>
<dbReference type="InterPro" id="IPR001680">
    <property type="entry name" value="WD40_rpt"/>
</dbReference>
<evidence type="ECO:0000256" key="1">
    <source>
        <dbReference type="ARBA" id="ARBA00022574"/>
    </source>
</evidence>
<evidence type="ECO:0000259" key="6">
    <source>
        <dbReference type="Pfam" id="PF25171"/>
    </source>
</evidence>
<dbReference type="Pfam" id="PF25168">
    <property type="entry name" value="Beta-prop_WDR36-Utp21_2nd"/>
    <property type="match status" value="1"/>
</dbReference>
<dbReference type="InterPro" id="IPR059157">
    <property type="entry name" value="WDR36-Utp21_N"/>
</dbReference>
<reference evidence="7" key="2">
    <citation type="submission" date="2014-06" db="EMBL/GenBank/DDBJ databases">
        <title>The complete genome of Blastobotrys (Arxula) adeninivorans LS3 - a yeast of biotechnological interest.</title>
        <authorList>
            <person name="Kunze G."/>
            <person name="Gaillardin C."/>
            <person name="Czernicka M."/>
            <person name="Durrens P."/>
            <person name="Martin T."/>
            <person name="Boer E."/>
            <person name="Gabaldon T."/>
            <person name="Cruz J."/>
            <person name="Talla E."/>
            <person name="Marck C."/>
            <person name="Goffeau A."/>
            <person name="Barbe V."/>
            <person name="Baret P."/>
            <person name="Baronian K."/>
            <person name="Beier S."/>
            <person name="Bleykasten C."/>
            <person name="Bode R."/>
            <person name="Casaregola S."/>
            <person name="Despons L."/>
            <person name="Fairhead C."/>
            <person name="Giersberg M."/>
            <person name="Gierski P."/>
            <person name="Hahnel U."/>
            <person name="Hartmann A."/>
            <person name="Jankowska D."/>
            <person name="Jubin C."/>
            <person name="Jung P."/>
            <person name="Lafontaine I."/>
            <person name="Leh-Louis V."/>
            <person name="Lemaire M."/>
            <person name="Marcet-Houben M."/>
            <person name="Mascher M."/>
            <person name="Morel G."/>
            <person name="Richard G.-F."/>
            <person name="Riechen J."/>
            <person name="Sacerdot C."/>
            <person name="Sarkar A."/>
            <person name="Savel G."/>
            <person name="Schacherer J."/>
            <person name="Sherman D."/>
            <person name="Straub M.-L."/>
            <person name="Stein N."/>
            <person name="Thierry A."/>
            <person name="Trautwein-Schult A."/>
            <person name="Westhof E."/>
            <person name="Worch S."/>
            <person name="Dujon B."/>
            <person name="Souciet J.-L."/>
            <person name="Wincker P."/>
            <person name="Scholz U."/>
            <person name="Neuveglise N."/>
        </authorList>
    </citation>
    <scope>NUCLEOTIDE SEQUENCE</scope>
    <source>
        <strain evidence="7">LS3</strain>
    </source>
</reference>
<dbReference type="InterPro" id="IPR007319">
    <property type="entry name" value="WDR36/Utp21_C"/>
</dbReference>
<dbReference type="PROSITE" id="PS00678">
    <property type="entry name" value="WD_REPEATS_1"/>
    <property type="match status" value="1"/>
</dbReference>
<dbReference type="PhylomeDB" id="A0A060T3K0"/>
<feature type="region of interest" description="Disordered" evidence="4">
    <location>
        <begin position="337"/>
        <end position="356"/>
    </location>
</feature>
<evidence type="ECO:0000256" key="4">
    <source>
        <dbReference type="SAM" id="MobiDB-lite"/>
    </source>
</evidence>
<evidence type="ECO:0000313" key="7">
    <source>
        <dbReference type="EMBL" id="CDP33736.1"/>
    </source>
</evidence>
<dbReference type="SUPFAM" id="SSF50998">
    <property type="entry name" value="Quinoprotein alcohol dehydrogenase-like"/>
    <property type="match status" value="1"/>
</dbReference>
<feature type="region of interest" description="Disordered" evidence="4">
    <location>
        <begin position="1"/>
        <end position="21"/>
    </location>
</feature>
<feature type="region of interest" description="Disordered" evidence="4">
    <location>
        <begin position="766"/>
        <end position="786"/>
    </location>
</feature>
<dbReference type="GO" id="GO:0006364">
    <property type="term" value="P:rRNA processing"/>
    <property type="evidence" value="ECO:0007669"/>
    <property type="project" value="InterPro"/>
</dbReference>
<reference evidence="7" key="1">
    <citation type="submission" date="2014-02" db="EMBL/GenBank/DDBJ databases">
        <authorList>
            <person name="Genoscope - CEA"/>
        </authorList>
    </citation>
    <scope>NUCLEOTIDE SEQUENCE</scope>
    <source>
        <strain evidence="7">LS3</strain>
    </source>
</reference>
<dbReference type="InterPro" id="IPR015943">
    <property type="entry name" value="WD40/YVTN_repeat-like_dom_sf"/>
</dbReference>
<sequence length="911" mass="100069">MPSVEGAKRRRVSGTRAQGASSGSRIFAPFRTIGLVTNEVPFAVTSLGQSYMLTTSVGRSFQIYDASTLHLVFVSSPQTPSDITCLHSHFHYVFAAWDHSIGIYKRGRLETTITLEGTNPSEGPVKYMELFGKYLVAATSEAIYVIEVDPKVPSRDPQQYTSFRIPAVLGSVRGLVHLATYLNKIVIATDKSLLVFNVRSGKLLFTSDEFPSQISTIEPVPVLDMIGVGTSSGQVFVYNIRKGRTVLDFSVGDAETVTSLSFRTDGTAHVGVGTSSGSLVFYDLNNKRRAHVVRECHDESTGGVSQIQFLNGQPIVVSSGGDNLLQEMVFDPSVTSSSATAITSPPRVLRSRGGHARPPTVISFTDEEAHHILSASQDRSLWSFSLRKDAQAFEFSQRTSKNQKSKKSKHSSLRDKMPEITAVAYQADKQNRWDNIVTAHQGQTFARTWSGQRGIVGAHQLATSDGGTVKSVAISACGNFAIVGSSGGSISIYNLQSGILRKNLAPIHSRAVTGVVVDAVNSKVMSCSLDGTFAIHDFTTAKLLHSVKLDAPITDMRLKNSLVALVLDNLSIVVIDIDTQRVVRELWGHLNRITSFDFSPDGRWIISSSLDSTIRTWDLPSGGCIDVIRVPSVVTCLRISPGGDWLATAHVEGVGVQLWTLKAQFSRISARQVSEDEVNEILMPNAAGEGGSNIIEGAFNEQQEEDAGVYTSKDQLSDQIISLSLQPRAKFQTLKHLEAIKLRNKPKEPPKTPKALPFFLGQDEGKKEAAKEDAQAEGNGQKSRLRPTEFESKFTRLLREREYAEIIAHLRTLSPSATDIEIRSLDTTPPLEEFVTFIDALTFQLQAKKDYELVQVWMSMLLRVHGDVILEHGHYLESSLRSWESVQRAEAERLDQLVKYCAGVINYLRAV</sequence>
<dbReference type="Gene3D" id="2.130.10.10">
    <property type="entry name" value="YVTN repeat-like/Quinoprotein amine dehydrogenase"/>
    <property type="match status" value="2"/>
</dbReference>
<feature type="region of interest" description="Disordered" evidence="4">
    <location>
        <begin position="395"/>
        <end position="415"/>
    </location>
</feature>
<dbReference type="EMBL" id="HG937691">
    <property type="protein sequence ID" value="CDP33736.1"/>
    <property type="molecule type" value="Genomic_DNA"/>
</dbReference>
<dbReference type="PROSITE" id="PS50082">
    <property type="entry name" value="WD_REPEATS_2"/>
    <property type="match status" value="1"/>
</dbReference>
<dbReference type="InterPro" id="IPR019775">
    <property type="entry name" value="WD40_repeat_CS"/>
</dbReference>
<protein>
    <submittedName>
        <fullName evidence="7">ARAD1A16346p</fullName>
    </submittedName>
</protein>
<evidence type="ECO:0000256" key="2">
    <source>
        <dbReference type="ARBA" id="ARBA00022737"/>
    </source>
</evidence>
<organism evidence="7">
    <name type="scientific">Blastobotrys adeninivorans</name>
    <name type="common">Yeast</name>
    <name type="synonym">Arxula adeninivorans</name>
    <dbReference type="NCBI Taxonomy" id="409370"/>
    <lineage>
        <taxon>Eukaryota</taxon>
        <taxon>Fungi</taxon>
        <taxon>Dikarya</taxon>
        <taxon>Ascomycota</taxon>
        <taxon>Saccharomycotina</taxon>
        <taxon>Dipodascomycetes</taxon>
        <taxon>Dipodascales</taxon>
        <taxon>Trichomonascaceae</taxon>
        <taxon>Blastobotrys</taxon>
    </lineage>
</organism>
<dbReference type="Pfam" id="PF25171">
    <property type="entry name" value="Beta-prop_WDR36-Utp21_1st"/>
    <property type="match status" value="1"/>
</dbReference>
<dbReference type="GO" id="GO:0032040">
    <property type="term" value="C:small-subunit processome"/>
    <property type="evidence" value="ECO:0007669"/>
    <property type="project" value="InterPro"/>
</dbReference>
<proteinExistence type="predicted"/>
<accession>A0A060T3K0</accession>
<feature type="compositionally biased region" description="Basic residues" evidence="4">
    <location>
        <begin position="401"/>
        <end position="411"/>
    </location>
</feature>
<dbReference type="PANTHER" id="PTHR22840">
    <property type="entry name" value="WD REPEAT-CONTAINING PROTEIN 36"/>
    <property type="match status" value="1"/>
</dbReference>
<feature type="repeat" description="WD" evidence="3">
    <location>
        <begin position="586"/>
        <end position="627"/>
    </location>
</feature>
<feature type="domain" description="WDR36/Utp21 C-terminal" evidence="5">
    <location>
        <begin position="714"/>
        <end position="909"/>
    </location>
</feature>
<evidence type="ECO:0000256" key="3">
    <source>
        <dbReference type="PROSITE-ProRule" id="PRU00221"/>
    </source>
</evidence>
<feature type="domain" description="WDR36/Utp21 N-terminal" evidence="6">
    <location>
        <begin position="54"/>
        <end position="331"/>
    </location>
</feature>
<dbReference type="Pfam" id="PF04192">
    <property type="entry name" value="Utp21"/>
    <property type="match status" value="1"/>
</dbReference>
<dbReference type="PANTHER" id="PTHR22840:SF12">
    <property type="entry name" value="WD REPEAT-CONTAINING PROTEIN 36"/>
    <property type="match status" value="1"/>
</dbReference>